<evidence type="ECO:0000313" key="3">
    <source>
        <dbReference type="Proteomes" id="UP000177610"/>
    </source>
</evidence>
<name>A0A1F5N911_9BACT</name>
<proteinExistence type="predicted"/>
<feature type="domain" description="GIY-YIG" evidence="1">
    <location>
        <begin position="1"/>
        <end position="81"/>
    </location>
</feature>
<dbReference type="Proteomes" id="UP000177610">
    <property type="component" value="Unassembled WGS sequence"/>
</dbReference>
<dbReference type="EMBL" id="MFEH01000002">
    <property type="protein sequence ID" value="OGE74084.1"/>
    <property type="molecule type" value="Genomic_DNA"/>
</dbReference>
<dbReference type="InterPro" id="IPR000305">
    <property type="entry name" value="GIY-YIG_endonuc"/>
</dbReference>
<reference evidence="2 3" key="1">
    <citation type="journal article" date="2016" name="Nat. Commun.">
        <title>Thousands of microbial genomes shed light on interconnected biogeochemical processes in an aquifer system.</title>
        <authorList>
            <person name="Anantharaman K."/>
            <person name="Brown C.T."/>
            <person name="Hug L.A."/>
            <person name="Sharon I."/>
            <person name="Castelle C.J."/>
            <person name="Probst A.J."/>
            <person name="Thomas B.C."/>
            <person name="Singh A."/>
            <person name="Wilkins M.J."/>
            <person name="Karaoz U."/>
            <person name="Brodie E.L."/>
            <person name="Williams K.H."/>
            <person name="Hubbard S.S."/>
            <person name="Banfield J.F."/>
        </authorList>
    </citation>
    <scope>NUCLEOTIDE SEQUENCE [LARGE SCALE GENOMIC DNA]</scope>
</reference>
<dbReference type="SUPFAM" id="SSF82771">
    <property type="entry name" value="GIY-YIG endonuclease"/>
    <property type="match status" value="1"/>
</dbReference>
<dbReference type="AlphaFoldDB" id="A0A1F5N911"/>
<evidence type="ECO:0000259" key="1">
    <source>
        <dbReference type="PROSITE" id="PS50164"/>
    </source>
</evidence>
<dbReference type="PROSITE" id="PS50164">
    <property type="entry name" value="GIY_YIG"/>
    <property type="match status" value="1"/>
</dbReference>
<comment type="caution">
    <text evidence="2">The sequence shown here is derived from an EMBL/GenBank/DDBJ whole genome shotgun (WGS) entry which is preliminary data.</text>
</comment>
<organism evidence="2 3">
    <name type="scientific">Candidatus Doudnabacteria bacterium RIFCSPHIGHO2_01_FULL_41_86</name>
    <dbReference type="NCBI Taxonomy" id="1817821"/>
    <lineage>
        <taxon>Bacteria</taxon>
        <taxon>Candidatus Doudnaibacteriota</taxon>
    </lineage>
</organism>
<dbReference type="Pfam" id="PF01541">
    <property type="entry name" value="GIY-YIG"/>
    <property type="match status" value="1"/>
</dbReference>
<accession>A0A1F5N911</accession>
<protein>
    <recommendedName>
        <fullName evidence="1">GIY-YIG domain-containing protein</fullName>
    </recommendedName>
</protein>
<dbReference type="InterPro" id="IPR035901">
    <property type="entry name" value="GIY-YIG_endonuc_sf"/>
</dbReference>
<evidence type="ECO:0000313" key="2">
    <source>
        <dbReference type="EMBL" id="OGE74084.1"/>
    </source>
</evidence>
<gene>
    <name evidence="2" type="ORF">A2717_00730</name>
</gene>
<dbReference type="Gene3D" id="3.40.1440.10">
    <property type="entry name" value="GIY-YIG endonuclease"/>
    <property type="match status" value="1"/>
</dbReference>
<sequence>MYYVYILLNLDEKSARKFYIGVTDKVTTRVDQHNHGLSQWTSKFGPWRLIYFEAYLSPVDAGRRERQLKHHGKGFHELKKRLESSINDAKKVRD</sequence>